<dbReference type="EMBL" id="MNQH01000001">
    <property type="protein sequence ID" value="OKY96558.1"/>
    <property type="molecule type" value="Genomic_DNA"/>
</dbReference>
<dbReference type="RefSeq" id="WP_004330121.1">
    <property type="nucleotide sequence ID" value="NZ_BAAFKT010000037.1"/>
</dbReference>
<accession>A0A1Q6FCG3</accession>
<evidence type="ECO:0000256" key="3">
    <source>
        <dbReference type="ARBA" id="ARBA00022980"/>
    </source>
</evidence>
<comment type="function">
    <text evidence="1">Forms part of the ribosomal stalk, playing a central role in the interaction of the ribosome with GTP-bound translation factors.</text>
</comment>
<evidence type="ECO:0000256" key="2">
    <source>
        <dbReference type="ARBA" id="ARBA00008889"/>
    </source>
</evidence>
<dbReference type="CDD" id="cd05797">
    <property type="entry name" value="Ribosomal_L10"/>
    <property type="match status" value="1"/>
</dbReference>
<proteinExistence type="inferred from homology"/>
<dbReference type="InterPro" id="IPR047865">
    <property type="entry name" value="Ribosomal_uL10_bac_type"/>
</dbReference>
<keyword evidence="4" id="KW-0687">Ribonucleoprotein</keyword>
<evidence type="ECO:0000313" key="7">
    <source>
        <dbReference type="EMBL" id="OKY96558.1"/>
    </source>
</evidence>
<dbReference type="STRING" id="28117.BHV66_00340"/>
<dbReference type="Proteomes" id="UP000187417">
    <property type="component" value="Unassembled WGS sequence"/>
</dbReference>
<dbReference type="GO" id="GO:0005840">
    <property type="term" value="C:ribosome"/>
    <property type="evidence" value="ECO:0007669"/>
    <property type="project" value="UniProtKB-KW"/>
</dbReference>
<dbReference type="InterPro" id="IPR043141">
    <property type="entry name" value="Ribosomal_uL10-like_sf"/>
</dbReference>
<sequence length="173" mass="19089">MTKEEKLVVIDSLAEQLNEYPHFYITNIEALNAEQTASLRRKCFESDIKLVVVKNTLLAKALERVEKADADLVKVLEGSTSVMFAHTGKTPAVLIKEFRKTSDKPVLKAAYVEGCVYVGDNQLDTLCNIKSREELIGDIIALLQSPAKNVISALQSNAGQKIAGIVKTLEERN</sequence>
<evidence type="ECO:0000256" key="6">
    <source>
        <dbReference type="ARBA" id="ARBA00035502"/>
    </source>
</evidence>
<evidence type="ECO:0000313" key="8">
    <source>
        <dbReference type="Proteomes" id="UP000187417"/>
    </source>
</evidence>
<reference evidence="7 8" key="1">
    <citation type="journal article" date="2016" name="Nat. Biotechnol.">
        <title>Measurement of bacterial replication rates in microbial communities.</title>
        <authorList>
            <person name="Brown C.T."/>
            <person name="Olm M.R."/>
            <person name="Thomas B.C."/>
            <person name="Banfield J.F."/>
        </authorList>
    </citation>
    <scope>NUCLEOTIDE SEQUENCE [LARGE SCALE GENOMIC DNA]</scope>
    <source>
        <strain evidence="7">CAG:67_53_122</strain>
    </source>
</reference>
<name>A0A1Q6FCG3_9BACT</name>
<gene>
    <name evidence="7" type="ORF">BHV66_00340</name>
</gene>
<keyword evidence="3 7" id="KW-0689">Ribosomal protein</keyword>
<protein>
    <recommendedName>
        <fullName evidence="5">Large ribosomal subunit protein uL10</fullName>
    </recommendedName>
    <alternativeName>
        <fullName evidence="6">50S ribosomal protein L10</fullName>
    </alternativeName>
</protein>
<comment type="similarity">
    <text evidence="2">Belongs to the universal ribosomal protein uL10 family.</text>
</comment>
<dbReference type="AlphaFoldDB" id="A0A1Q6FCG3"/>
<comment type="caution">
    <text evidence="7">The sequence shown here is derived from an EMBL/GenBank/DDBJ whole genome shotgun (WGS) entry which is preliminary data.</text>
</comment>
<dbReference type="GeneID" id="73804165"/>
<evidence type="ECO:0000256" key="5">
    <source>
        <dbReference type="ARBA" id="ARBA00035202"/>
    </source>
</evidence>
<organism evidence="7 8">
    <name type="scientific">Alistipes putredinis</name>
    <dbReference type="NCBI Taxonomy" id="28117"/>
    <lineage>
        <taxon>Bacteria</taxon>
        <taxon>Pseudomonadati</taxon>
        <taxon>Bacteroidota</taxon>
        <taxon>Bacteroidia</taxon>
        <taxon>Bacteroidales</taxon>
        <taxon>Rikenellaceae</taxon>
        <taxon>Alistipes</taxon>
    </lineage>
</organism>
<dbReference type="Pfam" id="PF00466">
    <property type="entry name" value="Ribosomal_L10"/>
    <property type="match status" value="1"/>
</dbReference>
<evidence type="ECO:0000256" key="1">
    <source>
        <dbReference type="ARBA" id="ARBA00002633"/>
    </source>
</evidence>
<dbReference type="Gene3D" id="3.30.70.1730">
    <property type="match status" value="1"/>
</dbReference>
<dbReference type="SUPFAM" id="SSF160369">
    <property type="entry name" value="Ribosomal protein L10-like"/>
    <property type="match status" value="1"/>
</dbReference>
<dbReference type="NCBIfam" id="NF000955">
    <property type="entry name" value="PRK00099.1-1"/>
    <property type="match status" value="1"/>
</dbReference>
<dbReference type="GO" id="GO:1990904">
    <property type="term" value="C:ribonucleoprotein complex"/>
    <property type="evidence" value="ECO:0007669"/>
    <property type="project" value="UniProtKB-KW"/>
</dbReference>
<dbReference type="InterPro" id="IPR001790">
    <property type="entry name" value="Ribosomal_uL10"/>
</dbReference>
<dbReference type="PANTHER" id="PTHR11560">
    <property type="entry name" value="39S RIBOSOMAL PROTEIN L10, MITOCHONDRIAL"/>
    <property type="match status" value="1"/>
</dbReference>
<evidence type="ECO:0000256" key="4">
    <source>
        <dbReference type="ARBA" id="ARBA00023274"/>
    </source>
</evidence>